<dbReference type="Pfam" id="PF25917">
    <property type="entry name" value="BSH_RND"/>
    <property type="match status" value="1"/>
</dbReference>
<organism evidence="4 5">
    <name type="scientific">Parasedimentitalea maritima</name>
    <dbReference type="NCBI Taxonomy" id="2578117"/>
    <lineage>
        <taxon>Bacteria</taxon>
        <taxon>Pseudomonadati</taxon>
        <taxon>Pseudomonadota</taxon>
        <taxon>Alphaproteobacteria</taxon>
        <taxon>Rhodobacterales</taxon>
        <taxon>Paracoccaceae</taxon>
        <taxon>Parasedimentitalea</taxon>
    </lineage>
</organism>
<evidence type="ECO:0000313" key="5">
    <source>
        <dbReference type="Proteomes" id="UP000441586"/>
    </source>
</evidence>
<dbReference type="AlphaFoldDB" id="A0A6A4RHW0"/>
<dbReference type="Proteomes" id="UP000441586">
    <property type="component" value="Unassembled WGS sequence"/>
</dbReference>
<protein>
    <submittedName>
        <fullName evidence="4">Efflux RND transporter periplasmic adaptor subunit</fullName>
    </submittedName>
</protein>
<dbReference type="InterPro" id="IPR058625">
    <property type="entry name" value="MdtA-like_BSH"/>
</dbReference>
<dbReference type="Gene3D" id="2.40.30.170">
    <property type="match status" value="1"/>
</dbReference>
<accession>A0A6A4RHW0</accession>
<evidence type="ECO:0000259" key="3">
    <source>
        <dbReference type="Pfam" id="PF25917"/>
    </source>
</evidence>
<comment type="similarity">
    <text evidence="1">Belongs to the membrane fusion protein (MFP) (TC 8.A.1) family.</text>
</comment>
<dbReference type="RefSeq" id="WP_158978991.1">
    <property type="nucleotide sequence ID" value="NZ_WSFO01000004.1"/>
</dbReference>
<dbReference type="InterPro" id="IPR006143">
    <property type="entry name" value="RND_pump_MFP"/>
</dbReference>
<dbReference type="NCBIfam" id="TIGR01730">
    <property type="entry name" value="RND_mfp"/>
    <property type="match status" value="1"/>
</dbReference>
<dbReference type="EMBL" id="WSFO01000004">
    <property type="protein sequence ID" value="KAE9630609.1"/>
    <property type="molecule type" value="Genomic_DNA"/>
</dbReference>
<dbReference type="PANTHER" id="PTHR30469">
    <property type="entry name" value="MULTIDRUG RESISTANCE PROTEIN MDTA"/>
    <property type="match status" value="1"/>
</dbReference>
<dbReference type="GO" id="GO:1990281">
    <property type="term" value="C:efflux pump complex"/>
    <property type="evidence" value="ECO:0007669"/>
    <property type="project" value="TreeGrafter"/>
</dbReference>
<feature type="coiled-coil region" evidence="2">
    <location>
        <begin position="167"/>
        <end position="194"/>
    </location>
</feature>
<dbReference type="Gene3D" id="1.10.287.470">
    <property type="entry name" value="Helix hairpin bin"/>
    <property type="match status" value="1"/>
</dbReference>
<dbReference type="SUPFAM" id="SSF111369">
    <property type="entry name" value="HlyD-like secretion proteins"/>
    <property type="match status" value="1"/>
</dbReference>
<dbReference type="GO" id="GO:0015562">
    <property type="term" value="F:efflux transmembrane transporter activity"/>
    <property type="evidence" value="ECO:0007669"/>
    <property type="project" value="TreeGrafter"/>
</dbReference>
<dbReference type="PANTHER" id="PTHR30469:SF15">
    <property type="entry name" value="HLYD FAMILY OF SECRETION PROTEINS"/>
    <property type="match status" value="1"/>
</dbReference>
<reference evidence="4 5" key="1">
    <citation type="submission" date="2019-12" db="EMBL/GenBank/DDBJ databases">
        <authorList>
            <person name="Zhang Y.-J."/>
        </authorList>
    </citation>
    <scope>NUCLEOTIDE SEQUENCE [LARGE SCALE GENOMIC DNA]</scope>
    <source>
        <strain evidence="4 5">H18S-6</strain>
    </source>
</reference>
<evidence type="ECO:0000256" key="2">
    <source>
        <dbReference type="SAM" id="Coils"/>
    </source>
</evidence>
<gene>
    <name evidence="4" type="ORF">GP644_09455</name>
</gene>
<proteinExistence type="inferred from homology"/>
<evidence type="ECO:0000313" key="4">
    <source>
        <dbReference type="EMBL" id="KAE9630609.1"/>
    </source>
</evidence>
<feature type="domain" description="Multidrug resistance protein MdtA-like barrel-sandwich hybrid" evidence="3">
    <location>
        <begin position="80"/>
        <end position="218"/>
    </location>
</feature>
<name>A0A6A4RHW0_9RHOB</name>
<keyword evidence="2" id="KW-0175">Coiled coil</keyword>
<comment type="caution">
    <text evidence="4">The sequence shown here is derived from an EMBL/GenBank/DDBJ whole genome shotgun (WGS) entry which is preliminary data.</text>
</comment>
<evidence type="ECO:0000256" key="1">
    <source>
        <dbReference type="ARBA" id="ARBA00009477"/>
    </source>
</evidence>
<dbReference type="Gene3D" id="2.40.50.100">
    <property type="match status" value="1"/>
</dbReference>
<sequence length="384" mass="42778">MTDKPTQVRASKKWRWVWVFVSLAFLATVLVILSEAENTADVSRTEPPRAAPVVTVHEIGFKEVNATISAYAELRPHWDADIRSAVSGRILEVYDEALAGARVQKGARLFSIEKTRFQTTVASAELSLEDARLALLRAQNSMAVALRQFERDGTKPPTDLAIHLPQVRIAERTVASAKAQLQAAQRELENTEITAPFSGFVTKRSASLGQTVNAGETLVHLSDDRQFELMVELSQADWELLDHPIAGKTAEVFHRDGRLLGQARIRQGGGFLDKATRQMRVFLEVHNPSEAMLAGDFLKVVFHGRSISNTLAIPEAALSRAGYVWMVDRKNQLRRFRPDILFRTENTISVFPPQGSGPWNIVKTPLASFLPGQRVTPQRVRVEL</sequence>